<keyword evidence="3" id="KW-0067">ATP-binding</keyword>
<dbReference type="PATRIC" id="fig|742743.3.peg.1176"/>
<dbReference type="InterPro" id="IPR027417">
    <property type="entry name" value="P-loop_NTPase"/>
</dbReference>
<dbReference type="Proteomes" id="UP000003277">
    <property type="component" value="Unassembled WGS sequence"/>
</dbReference>
<keyword evidence="6" id="KW-1185">Reference proteome</keyword>
<dbReference type="PROSITE" id="PS50893">
    <property type="entry name" value="ABC_TRANSPORTER_2"/>
    <property type="match status" value="1"/>
</dbReference>
<proteinExistence type="predicted"/>
<keyword evidence="1" id="KW-0813">Transport</keyword>
<dbReference type="eggNOG" id="COG4608">
    <property type="taxonomic scope" value="Bacteria"/>
</dbReference>
<dbReference type="STRING" id="742743.HMPREF9453_01157"/>
<dbReference type="PROSITE" id="PS00211">
    <property type="entry name" value="ABC_TRANSPORTER_1"/>
    <property type="match status" value="1"/>
</dbReference>
<name>H1D0L9_9FIRM</name>
<dbReference type="InterPro" id="IPR003439">
    <property type="entry name" value="ABC_transporter-like_ATP-bd"/>
</dbReference>
<dbReference type="PANTHER" id="PTHR43776:SF8">
    <property type="entry name" value="ABC TRANSPORTER, ATP-BINDING PROTEIN"/>
    <property type="match status" value="1"/>
</dbReference>
<sequence>MKGYGEEILRMEDIVKTFDLGGGKKLTASDHVTVSLHKGETLGIVGESGSGKSTLAKILTRLYTMDSGRILLHGKDMTALKGEEFRQARKNIQMVFQDPSTAFDPKQRVRDIICEPLRNYGLIGKEKVDEKAREMLRLVDLPEDFADRYPNSMSGGQRQRIAVARALVLKPEIIICDEATSALDMSVQKTVIELLHRLQLETGVAYFFICHDLALANMFCDNIVVMQHGRVVEKIKDLSEAKDPYSRKLLASVFTIEEGKNKVLPDELFG</sequence>
<protein>
    <recommendedName>
        <fullName evidence="4">ABC transporter domain-containing protein</fullName>
    </recommendedName>
</protein>
<dbReference type="PANTHER" id="PTHR43776">
    <property type="entry name" value="TRANSPORT ATP-BINDING PROTEIN"/>
    <property type="match status" value="1"/>
</dbReference>
<feature type="domain" description="ABC transporter" evidence="4">
    <location>
        <begin position="9"/>
        <end position="253"/>
    </location>
</feature>
<evidence type="ECO:0000313" key="5">
    <source>
        <dbReference type="EMBL" id="EHO62898.1"/>
    </source>
</evidence>
<evidence type="ECO:0000256" key="1">
    <source>
        <dbReference type="ARBA" id="ARBA00022448"/>
    </source>
</evidence>
<dbReference type="Gene3D" id="3.40.50.300">
    <property type="entry name" value="P-loop containing nucleotide triphosphate hydrolases"/>
    <property type="match status" value="1"/>
</dbReference>
<keyword evidence="2" id="KW-0547">Nucleotide-binding</keyword>
<dbReference type="InterPro" id="IPR050319">
    <property type="entry name" value="ABC_transp_ATP-bind"/>
</dbReference>
<dbReference type="SUPFAM" id="SSF52540">
    <property type="entry name" value="P-loop containing nucleoside triphosphate hydrolases"/>
    <property type="match status" value="1"/>
</dbReference>
<accession>H1D0L9</accession>
<dbReference type="InterPro" id="IPR017871">
    <property type="entry name" value="ABC_transporter-like_CS"/>
</dbReference>
<dbReference type="RefSeq" id="WP_008859651.1">
    <property type="nucleotide sequence ID" value="NZ_JH591188.1"/>
</dbReference>
<dbReference type="AlphaFoldDB" id="H1D0L9"/>
<reference evidence="5 6" key="1">
    <citation type="submission" date="2011-11" db="EMBL/GenBank/DDBJ databases">
        <title>The Genome Sequence of Dialister succinatiphilus YIT 11850.</title>
        <authorList>
            <consortium name="The Broad Institute Genome Sequencing Platform"/>
            <person name="Earl A."/>
            <person name="Ward D."/>
            <person name="Feldgarden M."/>
            <person name="Gevers D."/>
            <person name="Morotomi M."/>
            <person name="Young S.K."/>
            <person name="Zeng Q."/>
            <person name="Gargeya S."/>
            <person name="Fitzgerald M."/>
            <person name="Haas B."/>
            <person name="Abouelleil A."/>
            <person name="Alvarado L."/>
            <person name="Arachchi H.M."/>
            <person name="Berlin A."/>
            <person name="Brown A."/>
            <person name="Chapman S.B."/>
            <person name="Dunbar C."/>
            <person name="Gearin G."/>
            <person name="Goldberg J."/>
            <person name="Griggs A."/>
            <person name="Gujja S."/>
            <person name="Heiman D."/>
            <person name="Howarth C."/>
            <person name="Lui A."/>
            <person name="MacDonald P.J.P."/>
            <person name="Montmayeur A."/>
            <person name="Murphy C."/>
            <person name="Neiman D."/>
            <person name="Pearson M."/>
            <person name="Priest M."/>
            <person name="Roberts A."/>
            <person name="Saif S."/>
            <person name="Shea T."/>
            <person name="Sisk P."/>
            <person name="Stolte C."/>
            <person name="Sykes S."/>
            <person name="Wortman J."/>
            <person name="Nusbaum C."/>
            <person name="Birren B."/>
        </authorList>
    </citation>
    <scope>NUCLEOTIDE SEQUENCE [LARGE SCALE GENOMIC DNA]</scope>
    <source>
        <strain evidence="5 6">YIT 11850</strain>
    </source>
</reference>
<dbReference type="GO" id="GO:0016887">
    <property type="term" value="F:ATP hydrolysis activity"/>
    <property type="evidence" value="ECO:0007669"/>
    <property type="project" value="InterPro"/>
</dbReference>
<gene>
    <name evidence="5" type="ORF">HMPREF9453_01157</name>
</gene>
<dbReference type="EMBL" id="ADLT01000038">
    <property type="protein sequence ID" value="EHO62898.1"/>
    <property type="molecule type" value="Genomic_DNA"/>
</dbReference>
<dbReference type="GO" id="GO:0005524">
    <property type="term" value="F:ATP binding"/>
    <property type="evidence" value="ECO:0007669"/>
    <property type="project" value="UniProtKB-KW"/>
</dbReference>
<organism evidence="5 6">
    <name type="scientific">Dialister succinatiphilus YIT 11850</name>
    <dbReference type="NCBI Taxonomy" id="742743"/>
    <lineage>
        <taxon>Bacteria</taxon>
        <taxon>Bacillati</taxon>
        <taxon>Bacillota</taxon>
        <taxon>Negativicutes</taxon>
        <taxon>Veillonellales</taxon>
        <taxon>Veillonellaceae</taxon>
        <taxon>Dialister</taxon>
    </lineage>
</organism>
<comment type="caution">
    <text evidence="5">The sequence shown here is derived from an EMBL/GenBank/DDBJ whole genome shotgun (WGS) entry which is preliminary data.</text>
</comment>
<evidence type="ECO:0000256" key="3">
    <source>
        <dbReference type="ARBA" id="ARBA00022840"/>
    </source>
</evidence>
<dbReference type="HOGENOM" id="CLU_000604_1_23_9"/>
<dbReference type="SMART" id="SM00382">
    <property type="entry name" value="AAA"/>
    <property type="match status" value="1"/>
</dbReference>
<dbReference type="OrthoDB" id="9779287at2"/>
<dbReference type="CDD" id="cd03257">
    <property type="entry name" value="ABC_NikE_OppD_transporters"/>
    <property type="match status" value="1"/>
</dbReference>
<dbReference type="InterPro" id="IPR003593">
    <property type="entry name" value="AAA+_ATPase"/>
</dbReference>
<evidence type="ECO:0000313" key="6">
    <source>
        <dbReference type="Proteomes" id="UP000003277"/>
    </source>
</evidence>
<dbReference type="GO" id="GO:0055085">
    <property type="term" value="P:transmembrane transport"/>
    <property type="evidence" value="ECO:0007669"/>
    <property type="project" value="UniProtKB-ARBA"/>
</dbReference>
<dbReference type="Pfam" id="PF00005">
    <property type="entry name" value="ABC_tran"/>
    <property type="match status" value="1"/>
</dbReference>
<evidence type="ECO:0000259" key="4">
    <source>
        <dbReference type="PROSITE" id="PS50893"/>
    </source>
</evidence>
<evidence type="ECO:0000256" key="2">
    <source>
        <dbReference type="ARBA" id="ARBA00022741"/>
    </source>
</evidence>